<dbReference type="SUPFAM" id="SSF52540">
    <property type="entry name" value="P-loop containing nucleoside triphosphate hydrolases"/>
    <property type="match status" value="1"/>
</dbReference>
<dbReference type="Proteomes" id="UP001200034">
    <property type="component" value="Unassembled WGS sequence"/>
</dbReference>
<feature type="compositionally biased region" description="Polar residues" evidence="5">
    <location>
        <begin position="762"/>
        <end position="773"/>
    </location>
</feature>
<dbReference type="PROSITE" id="PS50006">
    <property type="entry name" value="FHA_DOMAIN"/>
    <property type="match status" value="1"/>
</dbReference>
<dbReference type="InterPro" id="IPR041677">
    <property type="entry name" value="DNA2/NAM7_AAA_11"/>
</dbReference>
<evidence type="ECO:0000256" key="5">
    <source>
        <dbReference type="SAM" id="MobiDB-lite"/>
    </source>
</evidence>
<organism evidence="7 8">
    <name type="scientific">Drosophila rubida</name>
    <dbReference type="NCBI Taxonomy" id="30044"/>
    <lineage>
        <taxon>Eukaryota</taxon>
        <taxon>Metazoa</taxon>
        <taxon>Ecdysozoa</taxon>
        <taxon>Arthropoda</taxon>
        <taxon>Hexapoda</taxon>
        <taxon>Insecta</taxon>
        <taxon>Pterygota</taxon>
        <taxon>Neoptera</taxon>
        <taxon>Endopterygota</taxon>
        <taxon>Diptera</taxon>
        <taxon>Brachycera</taxon>
        <taxon>Muscomorpha</taxon>
        <taxon>Ephydroidea</taxon>
        <taxon>Drosophilidae</taxon>
        <taxon>Drosophila</taxon>
    </lineage>
</organism>
<dbReference type="InterPro" id="IPR000253">
    <property type="entry name" value="FHA_dom"/>
</dbReference>
<dbReference type="GO" id="GO:0001147">
    <property type="term" value="F:transcription termination site sequence-specific DNA binding"/>
    <property type="evidence" value="ECO:0007669"/>
    <property type="project" value="TreeGrafter"/>
</dbReference>
<proteinExistence type="predicted"/>
<feature type="compositionally biased region" description="Polar residues" evidence="5">
    <location>
        <begin position="455"/>
        <end position="464"/>
    </location>
</feature>
<feature type="compositionally biased region" description="Basic and acidic residues" evidence="5">
    <location>
        <begin position="533"/>
        <end position="543"/>
    </location>
</feature>
<comment type="caution">
    <text evidence="7">The sequence shown here is derived from an EMBL/GenBank/DDBJ whole genome shotgun (WGS) entry which is preliminary data.</text>
</comment>
<reference evidence="7" key="1">
    <citation type="journal article" date="2021" name="Mol. Ecol. Resour.">
        <title>Phylogenomic analyses of the genus Drosophila reveals genomic signals of climate adaptation.</title>
        <authorList>
            <person name="Li F."/>
            <person name="Rane R.V."/>
            <person name="Luria V."/>
            <person name="Xiong Z."/>
            <person name="Chen J."/>
            <person name="Li Z."/>
            <person name="Catullo R.A."/>
            <person name="Griffin P.C."/>
            <person name="Schiffer M."/>
            <person name="Pearce S."/>
            <person name="Lee S.F."/>
            <person name="McElroy K."/>
            <person name="Stocker A."/>
            <person name="Shirriffs J."/>
            <person name="Cockerell F."/>
            <person name="Coppin C."/>
            <person name="Sgro C.M."/>
            <person name="Karger A."/>
            <person name="Cain J.W."/>
            <person name="Weber J.A."/>
            <person name="Santpere G."/>
            <person name="Kirschner M.W."/>
            <person name="Hoffmann A.A."/>
            <person name="Oakeshott J.G."/>
            <person name="Zhang G."/>
        </authorList>
    </citation>
    <scope>NUCLEOTIDE SEQUENCE</scope>
    <source>
        <strain evidence="7">BGI-SZ-2011g</strain>
    </source>
</reference>
<dbReference type="GO" id="GO:0005694">
    <property type="term" value="C:chromosome"/>
    <property type="evidence" value="ECO:0007669"/>
    <property type="project" value="UniProtKB-ARBA"/>
</dbReference>
<keyword evidence="1" id="KW-0547">Nucleotide-binding</keyword>
<dbReference type="GO" id="GO:0016787">
    <property type="term" value="F:hydrolase activity"/>
    <property type="evidence" value="ECO:0007669"/>
    <property type="project" value="UniProtKB-KW"/>
</dbReference>
<dbReference type="Pfam" id="PF13086">
    <property type="entry name" value="AAA_11"/>
    <property type="match status" value="1"/>
</dbReference>
<evidence type="ECO:0000259" key="6">
    <source>
        <dbReference type="PROSITE" id="PS50006"/>
    </source>
</evidence>
<dbReference type="GO" id="GO:0006369">
    <property type="term" value="P:termination of RNA polymerase II transcription"/>
    <property type="evidence" value="ECO:0007669"/>
    <property type="project" value="TreeGrafter"/>
</dbReference>
<dbReference type="SMART" id="SM00240">
    <property type="entry name" value="FHA"/>
    <property type="match status" value="1"/>
</dbReference>
<feature type="region of interest" description="Disordered" evidence="5">
    <location>
        <begin position="407"/>
        <end position="563"/>
    </location>
</feature>
<dbReference type="SUPFAM" id="SSF49879">
    <property type="entry name" value="SMAD/FHA domain"/>
    <property type="match status" value="1"/>
</dbReference>
<dbReference type="Gene3D" id="2.60.200.20">
    <property type="match status" value="1"/>
</dbReference>
<evidence type="ECO:0000256" key="1">
    <source>
        <dbReference type="ARBA" id="ARBA00022741"/>
    </source>
</evidence>
<evidence type="ECO:0000313" key="8">
    <source>
        <dbReference type="Proteomes" id="UP001200034"/>
    </source>
</evidence>
<evidence type="ECO:0000256" key="4">
    <source>
        <dbReference type="ARBA" id="ARBA00022840"/>
    </source>
</evidence>
<evidence type="ECO:0000256" key="3">
    <source>
        <dbReference type="ARBA" id="ARBA00022806"/>
    </source>
</evidence>
<dbReference type="CDD" id="cd00060">
    <property type="entry name" value="FHA"/>
    <property type="match status" value="1"/>
</dbReference>
<dbReference type="PANTHER" id="PTHR10887:SF495">
    <property type="entry name" value="HELICASE SENATAXIN ISOFORM X1-RELATED"/>
    <property type="match status" value="1"/>
</dbReference>
<dbReference type="PANTHER" id="PTHR10887">
    <property type="entry name" value="DNA2/NAM7 HELICASE FAMILY"/>
    <property type="match status" value="1"/>
</dbReference>
<dbReference type="GO" id="GO:0005524">
    <property type="term" value="F:ATP binding"/>
    <property type="evidence" value="ECO:0007669"/>
    <property type="project" value="UniProtKB-KW"/>
</dbReference>
<dbReference type="GO" id="GO:0016604">
    <property type="term" value="C:nuclear body"/>
    <property type="evidence" value="ECO:0007669"/>
    <property type="project" value="TreeGrafter"/>
</dbReference>
<sequence>MNPIISYWYLQHIGSGKKIILQTGENTVGRHSSCKVVLQGNEFLSRMHAKLIVNTVKGVVLEQMNSLNGVFINKTLLKVNSQRLHDGDRIGLGVEIDEPQIVPPNYAIFILKQMCPTEDDIIQISDDDDFDGKAIHMKVSANAALVNDNDEDSKALGEETSSGIAHRTLSDAKTEALTTAKNDIETSSGKTHRTLHLPILPEVKAEALSTATNDIENIFGEPDEELLESVLQINPYVFQKLNNNIVTAGPHNICDGDVIQLEENKHENNDRGDIDNDFDENLAMSQDVLREMKEEMALGDVDLSEEVVHDPENVNLLSPMKMENDISQHFDDNNIITVDAEDKELLSKVADWSSKLLSQNIMSQIYPIDDQENLGYDTRDNIEKIEDRNILENRMFLPGLPISNDTHANSSLKSAHKSTSSSSDLDKKSESRTPSTRYKKENKTAEKRIYDHNAKSSLKSSQSKCNEHKKSSKTLDCSKNANKTGSPSMKNIIQSSSHHKSTTRKRNYAISSTDKSSDAIRKLQKITGQETSKSVKLENEHAKRLPTLELKPKSSDAHPRSSRLLKRSVSCCNERNVLMSESETDELISRNPDSLLKEQPNLGPTLITAPHLPKHRAKLKGVSAERKNAKGKSDILERQRSKDYQAEMKKKWYQKPKDQKIEYEQNKEMRRELLKKLTEKSKLTAASEKSSSNLKRKHTTVAKFSSINRSDFLTKDVPSISKKNKLDNIEQNENIAVKEKIITRRATIDCLSQLSCSAVNESPTVKDLTSQSKHPPERKEAEEVRNRRTCNRVTFADMDRDFNIQQEREKRAKRNRRVRFDDNVQIRIIERVEGANIKIRNAKDTNKLSLSTYAERREWALAIGKPQNFNDFIKGNILSWGNQWLSLRDPNEVAESDILLAIPTEFNSYKHYKETFVPLMKVELLTTIEREYKNSTSTYQVKLESFSNETTRSRPRYLLITRCNNKPAKQFDLYTLYSDKHIMETFATMPAMRHMAGTTYELTFEILQNNISEDMLKSVEILTVRPVVDNMRVELGAFSALYQLGRSPLFRRILQPSEYVLSFDKHVLKNTEYKGFTKLNNYQIDICQSTWIRLIDDSTPSITLIQGPPGTGKSVVISNLALQCMYGRSNRTLDHKILICAHSNAAVDNITICLNRARNCMKHSQFDLLRFGRPDKIDSKVGNVALEHLLNNEREEKRKRLTAENTMNLVEQQKVLKAEIAELKQNTTHISCIPQMLQSKERQLRTLNELLNPPLTPRELYELSKKFIQRANIVCTTLSSCVKLASYIDYFDTCIIDEATQCTEPWTLLPLQFGVRGLVLVGDTQQLPATVLSQKAIDLGLGNSMFDRIQRNLTYHQRKSGKNHIAHTKVYKLSMQYRMHPEICRWPNSYFYHDQLVNAENTKLLTSPIIPYCVVNLSYTKETNDRNSRSISNYEEAHFVSKLLTELNKHMPTTRYRYGLITPYSSQCSVLNEVIPSHMMIIPQTVDAYQGQERDVIIISNARTRGVGFLSNFQRLNVAITRPRRCLIICGNFDDLKAVDMWRHLLDDARNRQIYFNLKKTDIGDLYRSLISKILVKPNEIIGE</sequence>
<dbReference type="InterPro" id="IPR041679">
    <property type="entry name" value="DNA2/NAM7-like_C"/>
</dbReference>
<dbReference type="Pfam" id="PF13087">
    <property type="entry name" value="AAA_12"/>
    <property type="match status" value="1"/>
</dbReference>
<keyword evidence="3" id="KW-0347">Helicase</keyword>
<dbReference type="EMBL" id="JAJJHW010002774">
    <property type="protein sequence ID" value="KAH8365769.1"/>
    <property type="molecule type" value="Genomic_DNA"/>
</dbReference>
<dbReference type="Pfam" id="PF00498">
    <property type="entry name" value="FHA"/>
    <property type="match status" value="1"/>
</dbReference>
<gene>
    <name evidence="7" type="ORF">KR093_004239</name>
</gene>
<name>A0AAD4JXW8_9MUSC</name>
<dbReference type="FunFam" id="3.40.50.300:FF:000326">
    <property type="entry name" value="P-loop containing nucleoside triphosphate hydrolase"/>
    <property type="match status" value="1"/>
</dbReference>
<feature type="compositionally biased region" description="Basic and acidic residues" evidence="5">
    <location>
        <begin position="623"/>
        <end position="638"/>
    </location>
</feature>
<dbReference type="InterPro" id="IPR008984">
    <property type="entry name" value="SMAD_FHA_dom_sf"/>
</dbReference>
<keyword evidence="4" id="KW-0067">ATP-binding</keyword>
<feature type="compositionally biased region" description="Polar residues" evidence="5">
    <location>
        <begin position="474"/>
        <end position="496"/>
    </location>
</feature>
<protein>
    <recommendedName>
        <fullName evidence="6">FHA domain-containing protein</fullName>
    </recommendedName>
</protein>
<feature type="compositionally biased region" description="Basic and acidic residues" evidence="5">
    <location>
        <begin position="438"/>
        <end position="454"/>
    </location>
</feature>
<evidence type="ECO:0000256" key="2">
    <source>
        <dbReference type="ARBA" id="ARBA00022801"/>
    </source>
</evidence>
<feature type="domain" description="FHA" evidence="6">
    <location>
        <begin position="26"/>
        <end position="77"/>
    </location>
</feature>
<dbReference type="Gene3D" id="3.40.50.300">
    <property type="entry name" value="P-loop containing nucleotide triphosphate hydrolases"/>
    <property type="match status" value="2"/>
</dbReference>
<dbReference type="InterPro" id="IPR047187">
    <property type="entry name" value="SF1_C_Upf1"/>
</dbReference>
<accession>A0AAD4JXW8</accession>
<dbReference type="CDD" id="cd18808">
    <property type="entry name" value="SF1_C_Upf1"/>
    <property type="match status" value="1"/>
</dbReference>
<feature type="compositionally biased region" description="Basic and acidic residues" evidence="5">
    <location>
        <begin position="774"/>
        <end position="785"/>
    </location>
</feature>
<keyword evidence="2" id="KW-0378">Hydrolase</keyword>
<evidence type="ECO:0000313" key="7">
    <source>
        <dbReference type="EMBL" id="KAH8365769.1"/>
    </source>
</evidence>
<feature type="compositionally biased region" description="Basic and acidic residues" evidence="5">
    <location>
        <begin position="550"/>
        <end position="559"/>
    </location>
</feature>
<feature type="region of interest" description="Disordered" evidence="5">
    <location>
        <begin position="762"/>
        <end position="785"/>
    </location>
</feature>
<dbReference type="InterPro" id="IPR045055">
    <property type="entry name" value="DNA2/NAM7-like"/>
</dbReference>
<feature type="compositionally biased region" description="Basic residues" evidence="5">
    <location>
        <begin position="497"/>
        <end position="507"/>
    </location>
</feature>
<dbReference type="InterPro" id="IPR027417">
    <property type="entry name" value="P-loop_NTPase"/>
</dbReference>
<feature type="region of interest" description="Disordered" evidence="5">
    <location>
        <begin position="619"/>
        <end position="638"/>
    </location>
</feature>
<keyword evidence="8" id="KW-1185">Reference proteome</keyword>
<dbReference type="GO" id="GO:0004386">
    <property type="term" value="F:helicase activity"/>
    <property type="evidence" value="ECO:0007669"/>
    <property type="project" value="UniProtKB-KW"/>
</dbReference>
<feature type="compositionally biased region" description="Low complexity" evidence="5">
    <location>
        <begin position="410"/>
        <end position="423"/>
    </location>
</feature>